<evidence type="ECO:0000313" key="3">
    <source>
        <dbReference type="Proteomes" id="UP000239576"/>
    </source>
</evidence>
<name>A0A2T1DU85_9CYAN</name>
<comment type="caution">
    <text evidence="2">The sequence shown here is derived from an EMBL/GenBank/DDBJ whole genome shotgun (WGS) entry which is preliminary data.</text>
</comment>
<dbReference type="InterPro" id="IPR045794">
    <property type="entry name" value="Trypco1"/>
</dbReference>
<reference evidence="3" key="1">
    <citation type="submission" date="2018-02" db="EMBL/GenBank/DDBJ databases">
        <authorList>
            <person name="Moore K."/>
            <person name="Momper L."/>
        </authorList>
    </citation>
    <scope>NUCLEOTIDE SEQUENCE [LARGE SCALE GENOMIC DNA]</scope>
    <source>
        <strain evidence="3">ULC18</strain>
    </source>
</reference>
<dbReference type="OrthoDB" id="487187at2"/>
<accession>A0A2T1DU85</accession>
<protein>
    <recommendedName>
        <fullName evidence="1">Trypsin-co-occurring domain-containing protein</fullName>
    </recommendedName>
</protein>
<dbReference type="Pfam" id="PF19493">
    <property type="entry name" value="Trypco1"/>
    <property type="match status" value="1"/>
</dbReference>
<gene>
    <name evidence="2" type="ORF">C7B82_28645</name>
</gene>
<sequence>MTFAESRSETVPVQLPNGAIVKVEVTNTGREDVGFDTKQFQPVADAIEGVVQMIAAPIQKVRPKKATVKFGMELAIEAGQLTAIIVKGSGKANLEITLEWEPGKKLEP</sequence>
<evidence type="ECO:0000313" key="2">
    <source>
        <dbReference type="EMBL" id="PSB24050.1"/>
    </source>
</evidence>
<feature type="domain" description="Trypsin-co-occurring" evidence="1">
    <location>
        <begin position="14"/>
        <end position="101"/>
    </location>
</feature>
<evidence type="ECO:0000259" key="1">
    <source>
        <dbReference type="Pfam" id="PF19493"/>
    </source>
</evidence>
<dbReference type="NCBIfam" id="NF041216">
    <property type="entry name" value="CU044_2847_fam"/>
    <property type="match status" value="1"/>
</dbReference>
<dbReference type="EMBL" id="PVWK01000155">
    <property type="protein sequence ID" value="PSB24050.1"/>
    <property type="molecule type" value="Genomic_DNA"/>
</dbReference>
<dbReference type="AlphaFoldDB" id="A0A2T1DU85"/>
<keyword evidence="3" id="KW-1185">Reference proteome</keyword>
<dbReference type="RefSeq" id="WP_106260537.1">
    <property type="nucleotide sequence ID" value="NZ_CAWNSW010000054.1"/>
</dbReference>
<reference evidence="2 3" key="2">
    <citation type="submission" date="2018-03" db="EMBL/GenBank/DDBJ databases">
        <title>The ancient ancestry and fast evolution of plastids.</title>
        <authorList>
            <person name="Moore K.R."/>
            <person name="Magnabosco C."/>
            <person name="Momper L."/>
            <person name="Gold D.A."/>
            <person name="Bosak T."/>
            <person name="Fournier G.P."/>
        </authorList>
    </citation>
    <scope>NUCLEOTIDE SEQUENCE [LARGE SCALE GENOMIC DNA]</scope>
    <source>
        <strain evidence="2 3">ULC18</strain>
    </source>
</reference>
<organism evidence="2 3">
    <name type="scientific">Stenomitos frigidus ULC18</name>
    <dbReference type="NCBI Taxonomy" id="2107698"/>
    <lineage>
        <taxon>Bacteria</taxon>
        <taxon>Bacillati</taxon>
        <taxon>Cyanobacteriota</taxon>
        <taxon>Cyanophyceae</taxon>
        <taxon>Leptolyngbyales</taxon>
        <taxon>Leptolyngbyaceae</taxon>
        <taxon>Stenomitos</taxon>
    </lineage>
</organism>
<proteinExistence type="predicted"/>
<dbReference type="Proteomes" id="UP000239576">
    <property type="component" value="Unassembled WGS sequence"/>
</dbReference>